<feature type="transmembrane region" description="Helical" evidence="12">
    <location>
        <begin position="187"/>
        <end position="207"/>
    </location>
</feature>
<keyword evidence="9 12" id="KW-0472">Membrane</keyword>
<evidence type="ECO:0000256" key="2">
    <source>
        <dbReference type="ARBA" id="ARBA00010072"/>
    </source>
</evidence>
<keyword evidence="6 12" id="KW-0812">Transmembrane</keyword>
<dbReference type="Pfam" id="PF00528">
    <property type="entry name" value="BPD_transp_1"/>
    <property type="match status" value="1"/>
</dbReference>
<dbReference type="SUPFAM" id="SSF161098">
    <property type="entry name" value="MetI-like"/>
    <property type="match status" value="1"/>
</dbReference>
<keyword evidence="4" id="KW-1003">Cell membrane</keyword>
<dbReference type="InterPro" id="IPR035906">
    <property type="entry name" value="MetI-like_sf"/>
</dbReference>
<comment type="caution">
    <text evidence="14">The sequence shown here is derived from an EMBL/GenBank/DDBJ whole genome shotgun (WGS) entry which is preliminary data.</text>
</comment>
<proteinExistence type="inferred from homology"/>
<dbReference type="PROSITE" id="PS50928">
    <property type="entry name" value="ABC_TM1"/>
    <property type="match status" value="1"/>
</dbReference>
<dbReference type="NCBIfam" id="TIGR01726">
    <property type="entry name" value="HEQRo_perm_3TM"/>
    <property type="match status" value="1"/>
</dbReference>
<accession>A0A735D4C1</accession>
<keyword evidence="7" id="KW-0029">Amino-acid transport</keyword>
<name>A0A735D4C1_SALMU</name>
<dbReference type="InterPro" id="IPR043429">
    <property type="entry name" value="ArtM/GltK/GlnP/TcyL/YhdX-like"/>
</dbReference>
<dbReference type="AlphaFoldDB" id="A0A735D4C1"/>
<dbReference type="EMBL" id="DAASSO010000006">
    <property type="protein sequence ID" value="HAE6848779.1"/>
    <property type="molecule type" value="Genomic_DNA"/>
</dbReference>
<comment type="similarity">
    <text evidence="2">Belongs to the binding-protein-dependent transport system permease family. HisMQ subfamily.</text>
</comment>
<dbReference type="CDD" id="cd06261">
    <property type="entry name" value="TM_PBP2"/>
    <property type="match status" value="1"/>
</dbReference>
<gene>
    <name evidence="14" type="primary">tcyL</name>
    <name evidence="14" type="ORF">G4L24_002206</name>
</gene>
<keyword evidence="3 12" id="KW-0813">Transport</keyword>
<evidence type="ECO:0000256" key="5">
    <source>
        <dbReference type="ARBA" id="ARBA00022519"/>
    </source>
</evidence>
<evidence type="ECO:0000256" key="4">
    <source>
        <dbReference type="ARBA" id="ARBA00022475"/>
    </source>
</evidence>
<reference evidence="14" key="2">
    <citation type="submission" date="2018-07" db="EMBL/GenBank/DDBJ databases">
        <authorList>
            <consortium name="NCBI Pathogen Detection Project"/>
        </authorList>
    </citation>
    <scope>NUCLEOTIDE SEQUENCE</scope>
    <source>
        <strain evidence="14">12-0651</strain>
    </source>
</reference>
<evidence type="ECO:0000256" key="12">
    <source>
        <dbReference type="RuleBase" id="RU363032"/>
    </source>
</evidence>
<dbReference type="GO" id="GO:0043190">
    <property type="term" value="C:ATP-binding cassette (ABC) transporter complex"/>
    <property type="evidence" value="ECO:0007669"/>
    <property type="project" value="InterPro"/>
</dbReference>
<evidence type="ECO:0000259" key="13">
    <source>
        <dbReference type="PROSITE" id="PS50928"/>
    </source>
</evidence>
<feature type="transmembrane region" description="Helical" evidence="12">
    <location>
        <begin position="20"/>
        <end position="43"/>
    </location>
</feature>
<organism evidence="14">
    <name type="scientific">Salmonella muenchen</name>
    <dbReference type="NCBI Taxonomy" id="596"/>
    <lineage>
        <taxon>Bacteria</taxon>
        <taxon>Pseudomonadati</taxon>
        <taxon>Pseudomonadota</taxon>
        <taxon>Gammaproteobacteria</taxon>
        <taxon>Enterobacterales</taxon>
        <taxon>Enterobacteriaceae</taxon>
        <taxon>Salmonella</taxon>
    </lineage>
</organism>
<dbReference type="InterPro" id="IPR000515">
    <property type="entry name" value="MetI-like"/>
</dbReference>
<evidence type="ECO:0000256" key="9">
    <source>
        <dbReference type="ARBA" id="ARBA00023136"/>
    </source>
</evidence>
<evidence type="ECO:0000256" key="11">
    <source>
        <dbReference type="ARBA" id="ARBA00073986"/>
    </source>
</evidence>
<dbReference type="PANTHER" id="PTHR30614">
    <property type="entry name" value="MEMBRANE COMPONENT OF AMINO ACID ABC TRANSPORTER"/>
    <property type="match status" value="1"/>
</dbReference>
<feature type="transmembrane region" description="Helical" evidence="12">
    <location>
        <begin position="55"/>
        <end position="78"/>
    </location>
</feature>
<dbReference type="NCBIfam" id="NF011680">
    <property type="entry name" value="PRK15100.1"/>
    <property type="match status" value="1"/>
</dbReference>
<evidence type="ECO:0000313" key="14">
    <source>
        <dbReference type="EMBL" id="HAE6848779.1"/>
    </source>
</evidence>
<evidence type="ECO:0000256" key="6">
    <source>
        <dbReference type="ARBA" id="ARBA00022692"/>
    </source>
</evidence>
<sequence length="223" mass="24985">MQESIQLVIESLPYLLKGAVFTLQLSIGGMFFGLLLGFVLALMRMSPLWLVRWLARFYISIFRGTPLIAQLFMIYYGLPQFGIELDPIPAAMIGLSLNTAAYTSETLRAAISAIDKGQWEEAAASIGMTPWQTLRRAILPQAARVALPPLSNSFISLVKDTSLAATIQVPELFRQAQLITSRTLEVFTMYLAASLIYWVMATVLSALQNYFENQLNRQEREPK</sequence>
<evidence type="ECO:0000256" key="1">
    <source>
        <dbReference type="ARBA" id="ARBA00004429"/>
    </source>
</evidence>
<dbReference type="PANTHER" id="PTHR30614:SF0">
    <property type="entry name" value="L-CYSTINE TRANSPORT SYSTEM PERMEASE PROTEIN TCYL"/>
    <property type="match status" value="1"/>
</dbReference>
<comment type="subcellular location">
    <subcellularLocation>
        <location evidence="1">Cell inner membrane</location>
        <topology evidence="1">Multi-pass membrane protein</topology>
    </subcellularLocation>
    <subcellularLocation>
        <location evidence="12">Cell membrane</location>
        <topology evidence="12">Multi-pass membrane protein</topology>
    </subcellularLocation>
</comment>
<feature type="domain" description="ABC transmembrane type-1" evidence="13">
    <location>
        <begin position="19"/>
        <end position="208"/>
    </location>
</feature>
<dbReference type="FunFam" id="1.10.3720.10:FF:000009">
    <property type="entry name" value="Amino acid ABC transporter permease"/>
    <property type="match status" value="1"/>
</dbReference>
<dbReference type="Gene3D" id="1.10.3720.10">
    <property type="entry name" value="MetI-like"/>
    <property type="match status" value="1"/>
</dbReference>
<dbReference type="GO" id="GO:0015184">
    <property type="term" value="F:L-cystine transmembrane transporter activity"/>
    <property type="evidence" value="ECO:0007669"/>
    <property type="project" value="TreeGrafter"/>
</dbReference>
<protein>
    <recommendedName>
        <fullName evidence="11">L-cystine transport system permease protein TcyL</fullName>
    </recommendedName>
</protein>
<reference evidence="14" key="1">
    <citation type="journal article" date="2018" name="Genome Biol.">
        <title>SKESA: strategic k-mer extension for scrupulous assemblies.</title>
        <authorList>
            <person name="Souvorov A."/>
            <person name="Agarwala R."/>
            <person name="Lipman D.J."/>
        </authorList>
    </citation>
    <scope>NUCLEOTIDE SEQUENCE</scope>
    <source>
        <strain evidence="14">12-0651</strain>
    </source>
</reference>
<evidence type="ECO:0000256" key="8">
    <source>
        <dbReference type="ARBA" id="ARBA00022989"/>
    </source>
</evidence>
<keyword evidence="8 12" id="KW-1133">Transmembrane helix</keyword>
<evidence type="ECO:0000256" key="3">
    <source>
        <dbReference type="ARBA" id="ARBA00022448"/>
    </source>
</evidence>
<dbReference type="InterPro" id="IPR010065">
    <property type="entry name" value="AA_ABC_transptr_permease_3TM"/>
</dbReference>
<evidence type="ECO:0000256" key="10">
    <source>
        <dbReference type="ARBA" id="ARBA00066194"/>
    </source>
</evidence>
<comment type="subunit">
    <text evidence="10">The complex is composed of two ATP-binding proteins (TcyN), two transmembrane proteins (TcyL) and a solute-binding protein (TcyJ).</text>
</comment>
<keyword evidence="5" id="KW-0997">Cell inner membrane</keyword>
<evidence type="ECO:0000256" key="7">
    <source>
        <dbReference type="ARBA" id="ARBA00022970"/>
    </source>
</evidence>